<feature type="region of interest" description="Disordered" evidence="1">
    <location>
        <begin position="850"/>
        <end position="883"/>
    </location>
</feature>
<sequence length="937" mass="105017">MSPSRGPWRASNNDQADYRGNGRANEPYHLDYAEGYRYNSGGNQQYPPGSSYNYGYENSSAYPASGYAPRYDYGHGYTYEQRSEQPPVEYRGYSAYSSYSQYGREENAMYYDGDRYNAGNYAPSQQSRQWDDDRRDHRDAPPARQARRGSPVYDDYRSSEDIAPMNGNRSYSTYRGQPKSQQHQDRYRDQQQESKPEDRVSGSDKSKRHYTSSQTVPSSSQSRARSSSPPRPATPPPPRRTTPIEEYLEVAEKPSWTIQDASSARKLIVLDLNGSLLVRSAHQRRPYQPQSQSSNQGRQLNVRTVHPRPYLSSFVQYILHPENKKWLDTMVWSSAQPHSVDDMVAHCFSERKSELKAVWARDTLGLTGDEYHKKTQTYKDLAKPWAELPLFKSAAPTRRSKSPSSPSRRPLSPTLNASTSASSSSQRHSALTTLLIDDSPVKAALQPYNHLCIPEYVQAMRNHDLKVADAEWEKLHPEDEEEAPAAETGKSSKREEKKAKRREARLAGKMQNAAEAMQDGPGGSTSAVDEAEEEETEIVPPPPPTASRNGYDPNATNIEDLYDPDPDVKRIIREVVMIEGQLVNREEIIKRVTREVVMIDGKMVNPDDEPPRIIEREVAVPASAFASQEYVPPNEFTSAALAWAAKSEPVGNKRQTASHRRRRVRRAEKKEREKKEREEKEQKEREALEGGGGGPAGSAVVPREMESEANQRPVVPQGEPEEGELVEEELEENAPAQDRELSVDKSPSKPEAQVDHNAVTSSAPSDSSELQYDQTLLAVIGILDHIKYEGNVAGWMKSGGLISTAQNGGVASRDKVVDDGNRVLQVGPANHSDQKKDANPIKEEVVAAELSDRTKQMRSRTPPTPSRNPGEVHSSPKRRRLESDADKFMDVAPEKDAQNASAAQTKMWFERPEVLTFWAERGKEALAKLGLEVIVGI</sequence>
<dbReference type="SMART" id="SM00577">
    <property type="entry name" value="CPDc"/>
    <property type="match status" value="1"/>
</dbReference>
<feature type="region of interest" description="Disordered" evidence="1">
    <location>
        <begin position="1"/>
        <end position="92"/>
    </location>
</feature>
<reference evidence="3 4" key="1">
    <citation type="submission" date="2019-12" db="EMBL/GenBank/DDBJ databases">
        <authorList>
            <person name="Floudas D."/>
            <person name="Bentzer J."/>
            <person name="Ahren D."/>
            <person name="Johansson T."/>
            <person name="Persson P."/>
            <person name="Tunlid A."/>
        </authorList>
    </citation>
    <scope>NUCLEOTIDE SEQUENCE [LARGE SCALE GENOMIC DNA]</scope>
    <source>
        <strain evidence="3 4">CBS 102.39</strain>
    </source>
</reference>
<evidence type="ECO:0000256" key="1">
    <source>
        <dbReference type="SAM" id="MobiDB-lite"/>
    </source>
</evidence>
<gene>
    <name evidence="3" type="ORF">D9613_009089</name>
</gene>
<dbReference type="PROSITE" id="PS50969">
    <property type="entry name" value="FCP1"/>
    <property type="match status" value="1"/>
</dbReference>
<feature type="compositionally biased region" description="Basic and acidic residues" evidence="1">
    <location>
        <begin position="129"/>
        <end position="141"/>
    </location>
</feature>
<dbReference type="InterPro" id="IPR004274">
    <property type="entry name" value="FCP1_dom"/>
</dbReference>
<evidence type="ECO:0000313" key="4">
    <source>
        <dbReference type="Proteomes" id="UP000521872"/>
    </source>
</evidence>
<organism evidence="3 4">
    <name type="scientific">Agrocybe pediades</name>
    <dbReference type="NCBI Taxonomy" id="84607"/>
    <lineage>
        <taxon>Eukaryota</taxon>
        <taxon>Fungi</taxon>
        <taxon>Dikarya</taxon>
        <taxon>Basidiomycota</taxon>
        <taxon>Agaricomycotina</taxon>
        <taxon>Agaricomycetes</taxon>
        <taxon>Agaricomycetidae</taxon>
        <taxon>Agaricales</taxon>
        <taxon>Agaricineae</taxon>
        <taxon>Strophariaceae</taxon>
        <taxon>Agrocybe</taxon>
    </lineage>
</organism>
<dbReference type="Proteomes" id="UP000521872">
    <property type="component" value="Unassembled WGS sequence"/>
</dbReference>
<evidence type="ECO:0000313" key="3">
    <source>
        <dbReference type="EMBL" id="KAF4622483.1"/>
    </source>
</evidence>
<proteinExistence type="predicted"/>
<feature type="compositionally biased region" description="Low complexity" evidence="1">
    <location>
        <begin position="211"/>
        <end position="228"/>
    </location>
</feature>
<feature type="region of interest" description="Disordered" evidence="1">
    <location>
        <begin position="113"/>
        <end position="242"/>
    </location>
</feature>
<keyword evidence="4" id="KW-1185">Reference proteome</keyword>
<feature type="compositionally biased region" description="Basic residues" evidence="1">
    <location>
        <begin position="656"/>
        <end position="667"/>
    </location>
</feature>
<feature type="compositionally biased region" description="Low complexity" evidence="1">
    <location>
        <begin position="49"/>
        <end position="62"/>
    </location>
</feature>
<dbReference type="EMBL" id="JAACJL010000002">
    <property type="protein sequence ID" value="KAF4622483.1"/>
    <property type="molecule type" value="Genomic_DNA"/>
</dbReference>
<comment type="caution">
    <text evidence="3">The sequence shown here is derived from an EMBL/GenBank/DDBJ whole genome shotgun (WGS) entry which is preliminary data.</text>
</comment>
<feature type="region of interest" description="Disordered" evidence="1">
    <location>
        <begin position="474"/>
        <end position="562"/>
    </location>
</feature>
<name>A0A8H4VTZ3_9AGAR</name>
<dbReference type="InterPro" id="IPR050365">
    <property type="entry name" value="TIM50"/>
</dbReference>
<feature type="compositionally biased region" description="Basic and acidic residues" evidence="1">
    <location>
        <begin position="737"/>
        <end position="754"/>
    </location>
</feature>
<dbReference type="Gene3D" id="3.40.50.1000">
    <property type="entry name" value="HAD superfamily/HAD-like"/>
    <property type="match status" value="1"/>
</dbReference>
<dbReference type="InterPro" id="IPR036412">
    <property type="entry name" value="HAD-like_sf"/>
</dbReference>
<feature type="region of interest" description="Disordered" evidence="1">
    <location>
        <begin position="392"/>
        <end position="426"/>
    </location>
</feature>
<dbReference type="PANTHER" id="PTHR12210">
    <property type="entry name" value="DULLARD PROTEIN PHOSPHATASE"/>
    <property type="match status" value="1"/>
</dbReference>
<protein>
    <recommendedName>
        <fullName evidence="2">FCP1 homology domain-containing protein</fullName>
    </recommendedName>
</protein>
<dbReference type="Pfam" id="PF03031">
    <property type="entry name" value="NIF"/>
    <property type="match status" value="1"/>
</dbReference>
<feature type="compositionally biased region" description="Pro residues" evidence="1">
    <location>
        <begin position="229"/>
        <end position="240"/>
    </location>
</feature>
<evidence type="ECO:0000259" key="2">
    <source>
        <dbReference type="PROSITE" id="PS50969"/>
    </source>
</evidence>
<dbReference type="InterPro" id="IPR023214">
    <property type="entry name" value="HAD_sf"/>
</dbReference>
<dbReference type="SUPFAM" id="SSF56784">
    <property type="entry name" value="HAD-like"/>
    <property type="match status" value="1"/>
</dbReference>
<feature type="compositionally biased region" description="Low complexity" evidence="1">
    <location>
        <begin position="286"/>
        <end position="296"/>
    </location>
</feature>
<feature type="compositionally biased region" description="Low complexity" evidence="1">
    <location>
        <begin position="393"/>
        <end position="426"/>
    </location>
</feature>
<feature type="compositionally biased region" description="Basic and acidic residues" evidence="1">
    <location>
        <begin position="182"/>
        <end position="205"/>
    </location>
</feature>
<feature type="compositionally biased region" description="Polar residues" evidence="1">
    <location>
        <begin position="758"/>
        <end position="768"/>
    </location>
</feature>
<feature type="region of interest" description="Disordered" evidence="1">
    <location>
        <begin position="645"/>
        <end position="768"/>
    </location>
</feature>
<feature type="compositionally biased region" description="Basic and acidic residues" evidence="1">
    <location>
        <begin position="668"/>
        <end position="688"/>
    </location>
</feature>
<feature type="region of interest" description="Disordered" evidence="1">
    <location>
        <begin position="281"/>
        <end position="301"/>
    </location>
</feature>
<accession>A0A8H4VTZ3</accession>
<feature type="compositionally biased region" description="Acidic residues" evidence="1">
    <location>
        <begin position="719"/>
        <end position="732"/>
    </location>
</feature>
<dbReference type="AlphaFoldDB" id="A0A8H4VTZ3"/>
<feature type="compositionally biased region" description="Polar residues" evidence="1">
    <location>
        <begin position="167"/>
        <end position="180"/>
    </location>
</feature>
<feature type="domain" description="FCP1 homology" evidence="2">
    <location>
        <begin position="261"/>
        <end position="475"/>
    </location>
</feature>